<dbReference type="Pfam" id="PF25967">
    <property type="entry name" value="RND-MFP_C"/>
    <property type="match status" value="1"/>
</dbReference>
<dbReference type="SUPFAM" id="SSF111369">
    <property type="entry name" value="HlyD-like secretion proteins"/>
    <property type="match status" value="1"/>
</dbReference>
<dbReference type="AlphaFoldDB" id="A0A4R5QCL2"/>
<keyword evidence="7" id="KW-0732">Signal</keyword>
<organism evidence="12 13">
    <name type="scientific">Dankookia rubra</name>
    <dbReference type="NCBI Taxonomy" id="1442381"/>
    <lineage>
        <taxon>Bacteria</taxon>
        <taxon>Pseudomonadati</taxon>
        <taxon>Pseudomonadota</taxon>
        <taxon>Alphaproteobacteria</taxon>
        <taxon>Acetobacterales</taxon>
        <taxon>Roseomonadaceae</taxon>
        <taxon>Dankookia</taxon>
    </lineage>
</organism>
<dbReference type="NCBIfam" id="TIGR01730">
    <property type="entry name" value="RND_mfp"/>
    <property type="match status" value="1"/>
</dbReference>
<evidence type="ECO:0000256" key="7">
    <source>
        <dbReference type="SAM" id="SignalP"/>
    </source>
</evidence>
<evidence type="ECO:0000256" key="3">
    <source>
        <dbReference type="ARBA" id="ARBA00022448"/>
    </source>
</evidence>
<protein>
    <submittedName>
        <fullName evidence="12">Efflux RND transporter periplasmic adaptor subunit</fullName>
    </submittedName>
</protein>
<evidence type="ECO:0000256" key="2">
    <source>
        <dbReference type="ARBA" id="ARBA00009477"/>
    </source>
</evidence>
<dbReference type="RefSeq" id="WP_133290655.1">
    <property type="nucleotide sequence ID" value="NZ_SMSJ01000036.1"/>
</dbReference>
<feature type="domain" description="Multidrug resistance protein MdtA-like alpha-helical hairpin" evidence="8">
    <location>
        <begin position="90"/>
        <end position="158"/>
    </location>
</feature>
<dbReference type="Pfam" id="PF25876">
    <property type="entry name" value="HH_MFP_RND"/>
    <property type="match status" value="1"/>
</dbReference>
<keyword evidence="3" id="KW-0813">Transport</keyword>
<comment type="subcellular location">
    <subcellularLocation>
        <location evidence="1">Cell membrane</location>
    </subcellularLocation>
</comment>
<keyword evidence="6" id="KW-0472">Membrane</keyword>
<dbReference type="Proteomes" id="UP000295096">
    <property type="component" value="Unassembled WGS sequence"/>
</dbReference>
<reference evidence="12 13" key="1">
    <citation type="journal article" date="2016" name="J. Microbiol.">
        <title>Dankookia rubra gen. nov., sp. nov., an alphaproteobacterium isolated from sediment of a shallow stream.</title>
        <authorList>
            <person name="Kim W.H."/>
            <person name="Kim D.H."/>
            <person name="Kang K."/>
            <person name="Ahn T.Y."/>
        </authorList>
    </citation>
    <scope>NUCLEOTIDE SEQUENCE [LARGE SCALE GENOMIC DNA]</scope>
    <source>
        <strain evidence="12 13">JCM30602</strain>
    </source>
</reference>
<dbReference type="PANTHER" id="PTHR30469:SF36">
    <property type="entry name" value="BLL3903 PROTEIN"/>
    <property type="match status" value="1"/>
</dbReference>
<keyword evidence="13" id="KW-1185">Reference proteome</keyword>
<feature type="signal peptide" evidence="7">
    <location>
        <begin position="1"/>
        <end position="18"/>
    </location>
</feature>
<dbReference type="InterPro" id="IPR006143">
    <property type="entry name" value="RND_pump_MFP"/>
</dbReference>
<feature type="domain" description="Multidrug resistance protein MdtA-like C-terminal permuted SH3" evidence="11">
    <location>
        <begin position="282"/>
        <end position="343"/>
    </location>
</feature>
<evidence type="ECO:0000256" key="5">
    <source>
        <dbReference type="ARBA" id="ARBA00022519"/>
    </source>
</evidence>
<feature type="domain" description="Multidrug resistance protein MdtA-like barrel-sandwich hybrid" evidence="9">
    <location>
        <begin position="50"/>
        <end position="190"/>
    </location>
</feature>
<dbReference type="Gene3D" id="2.40.50.100">
    <property type="match status" value="1"/>
</dbReference>
<evidence type="ECO:0000313" key="13">
    <source>
        <dbReference type="Proteomes" id="UP000295096"/>
    </source>
</evidence>
<evidence type="ECO:0000259" key="8">
    <source>
        <dbReference type="Pfam" id="PF25876"/>
    </source>
</evidence>
<dbReference type="Gene3D" id="1.10.287.470">
    <property type="entry name" value="Helix hairpin bin"/>
    <property type="match status" value="1"/>
</dbReference>
<feature type="domain" description="Multidrug resistance protein MdtA-like beta-barrel" evidence="10">
    <location>
        <begin position="196"/>
        <end position="274"/>
    </location>
</feature>
<comment type="caution">
    <text evidence="12">The sequence shown here is derived from an EMBL/GenBank/DDBJ whole genome shotgun (WGS) entry which is preliminary data.</text>
</comment>
<accession>A0A4R5QCL2</accession>
<dbReference type="EMBL" id="SMSJ01000036">
    <property type="protein sequence ID" value="TDH60513.1"/>
    <property type="molecule type" value="Genomic_DNA"/>
</dbReference>
<dbReference type="InterPro" id="IPR058625">
    <property type="entry name" value="MdtA-like_BSH"/>
</dbReference>
<evidence type="ECO:0000256" key="1">
    <source>
        <dbReference type="ARBA" id="ARBA00004236"/>
    </source>
</evidence>
<dbReference type="GO" id="GO:0015562">
    <property type="term" value="F:efflux transmembrane transporter activity"/>
    <property type="evidence" value="ECO:0007669"/>
    <property type="project" value="TreeGrafter"/>
</dbReference>
<keyword evidence="5" id="KW-0997">Cell inner membrane</keyword>
<feature type="chain" id="PRO_5020291533" evidence="7">
    <location>
        <begin position="19"/>
        <end position="363"/>
    </location>
</feature>
<evidence type="ECO:0000256" key="4">
    <source>
        <dbReference type="ARBA" id="ARBA00022475"/>
    </source>
</evidence>
<proteinExistence type="inferred from homology"/>
<evidence type="ECO:0000259" key="11">
    <source>
        <dbReference type="Pfam" id="PF25967"/>
    </source>
</evidence>
<dbReference type="InterPro" id="IPR058627">
    <property type="entry name" value="MdtA-like_C"/>
</dbReference>
<dbReference type="InterPro" id="IPR058624">
    <property type="entry name" value="MdtA-like_HH"/>
</dbReference>
<dbReference type="Gene3D" id="2.40.420.20">
    <property type="match status" value="1"/>
</dbReference>
<dbReference type="Pfam" id="PF25917">
    <property type="entry name" value="BSH_RND"/>
    <property type="match status" value="1"/>
</dbReference>
<dbReference type="Gene3D" id="2.40.30.170">
    <property type="match status" value="1"/>
</dbReference>
<gene>
    <name evidence="12" type="ORF">E2C06_21425</name>
</gene>
<comment type="similarity">
    <text evidence="2">Belongs to the membrane fusion protein (MFP) (TC 8.A.1) family.</text>
</comment>
<evidence type="ECO:0000259" key="10">
    <source>
        <dbReference type="Pfam" id="PF25944"/>
    </source>
</evidence>
<dbReference type="Pfam" id="PF25944">
    <property type="entry name" value="Beta-barrel_RND"/>
    <property type="match status" value="1"/>
</dbReference>
<dbReference type="GO" id="GO:1990281">
    <property type="term" value="C:efflux pump complex"/>
    <property type="evidence" value="ECO:0007669"/>
    <property type="project" value="TreeGrafter"/>
</dbReference>
<evidence type="ECO:0000256" key="6">
    <source>
        <dbReference type="ARBA" id="ARBA00023136"/>
    </source>
</evidence>
<dbReference type="OrthoDB" id="9783047at2"/>
<evidence type="ECO:0000259" key="9">
    <source>
        <dbReference type="Pfam" id="PF25917"/>
    </source>
</evidence>
<dbReference type="InterPro" id="IPR058626">
    <property type="entry name" value="MdtA-like_b-barrel"/>
</dbReference>
<dbReference type="PANTHER" id="PTHR30469">
    <property type="entry name" value="MULTIDRUG RESISTANCE PROTEIN MDTA"/>
    <property type="match status" value="1"/>
</dbReference>
<name>A0A4R5QCL2_9PROT</name>
<evidence type="ECO:0000313" key="12">
    <source>
        <dbReference type="EMBL" id="TDH60513.1"/>
    </source>
</evidence>
<sequence>MAALLAGLLAILPAVALAQGGAVPVTTDPVRVGPVPIEILANGIVASESVITIRARVDGQIEQVLVEEGQLVKKGQPLFIQDSRLNRALLAQFEANLIKDRALLTRYTADLLRYQQLGRESVASQQRFEQAQSDAASAAAQVKADEALVEQAKVNVGFSTITAEIDGQLGAIPLRAGNFVRQAENTAITTLTQLDPILVQFSVPERWLNEIRGAVRRGAAKVRVRAEGDGRAPAEGKLVFVDSAVDVATGTIALKARFENADHRLWPGQYVQVVLVPRDEENAISVAGPALQTGQDSRFVFVLGPDGAAHRRNVQLVRITGDRAVVKGELAAGEKVIVDGAQRVTEGTKAVERGSTQQRVSSN</sequence>
<keyword evidence="4" id="KW-1003">Cell membrane</keyword>